<evidence type="ECO:0000256" key="14">
    <source>
        <dbReference type="ARBA" id="ARBA00048757"/>
    </source>
</evidence>
<dbReference type="GO" id="GO:0009061">
    <property type="term" value="P:anaerobic respiration"/>
    <property type="evidence" value="ECO:0007669"/>
    <property type="project" value="TreeGrafter"/>
</dbReference>
<dbReference type="GO" id="GO:0008901">
    <property type="term" value="F:ferredoxin hydrogenase activity"/>
    <property type="evidence" value="ECO:0007669"/>
    <property type="project" value="InterPro"/>
</dbReference>
<comment type="cofactor">
    <cofactor evidence="2">
        <name>[4Fe-4S] cluster</name>
        <dbReference type="ChEBI" id="CHEBI:49883"/>
    </cofactor>
</comment>
<dbReference type="Gene3D" id="3.40.50.700">
    <property type="entry name" value="NADH:ubiquinone oxidoreductase-like, 20kDa subunit"/>
    <property type="match status" value="1"/>
</dbReference>
<dbReference type="GO" id="GO:0016020">
    <property type="term" value="C:membrane"/>
    <property type="evidence" value="ECO:0007669"/>
    <property type="project" value="TreeGrafter"/>
</dbReference>
<dbReference type="InterPro" id="IPR027394">
    <property type="entry name" value="Cytochrome-c3_hydrogenase_C"/>
</dbReference>
<organism evidence="18 19">
    <name type="scientific">Candidatus Contendobacter odensis Run_B_J11</name>
    <dbReference type="NCBI Taxonomy" id="1400861"/>
    <lineage>
        <taxon>Bacteria</taxon>
        <taxon>Pseudomonadati</taxon>
        <taxon>Pseudomonadota</taxon>
        <taxon>Gammaproteobacteria</taxon>
        <taxon>Candidatus Competibacteraceae</taxon>
        <taxon>Candidatus Contendibacter</taxon>
    </lineage>
</organism>
<dbReference type="GO" id="GO:0044569">
    <property type="term" value="C:[Ni-Fe] hydrogenase complex"/>
    <property type="evidence" value="ECO:0007669"/>
    <property type="project" value="TreeGrafter"/>
</dbReference>
<protein>
    <recommendedName>
        <fullName evidence="6">hydrogenase (acceptor)</fullName>
        <ecNumber evidence="6">1.12.99.6</ecNumber>
    </recommendedName>
</protein>
<comment type="similarity">
    <text evidence="4">Belongs to the [NiFe]/[NiFeSe] hydrogenase small subunit family.</text>
</comment>
<keyword evidence="19" id="KW-1185">Reference proteome</keyword>
<keyword evidence="11 15" id="KW-0408">Iron</keyword>
<comment type="caution">
    <text evidence="18">The sequence shown here is derived from an EMBL/GenBank/DDBJ whole genome shotgun (WGS) entry which is preliminary data.</text>
</comment>
<feature type="binding site" evidence="15">
    <location>
        <position position="253"/>
    </location>
    <ligand>
        <name>[3Fe-4S] cluster</name>
        <dbReference type="ChEBI" id="CHEBI:21137"/>
    </ligand>
</feature>
<dbReference type="PANTHER" id="PTHR30013:SF5">
    <property type="entry name" value="HYDROGENASE SMALL SUBUNIT"/>
    <property type="match status" value="1"/>
</dbReference>
<feature type="binding site" evidence="15">
    <location>
        <position position="256"/>
    </location>
    <ligand>
        <name>[3Fe-4S] cluster</name>
        <dbReference type="ChEBI" id="CHEBI:21137"/>
    </ligand>
</feature>
<feature type="domain" description="NADH:ubiquinone oxidoreductase-like 20kDa subunit" evidence="16">
    <location>
        <begin position="11"/>
        <end position="171"/>
    </location>
</feature>
<evidence type="ECO:0000256" key="8">
    <source>
        <dbReference type="ARBA" id="ARBA00022723"/>
    </source>
</evidence>
<keyword evidence="8 15" id="KW-0479">Metal-binding</keyword>
<accession>A0A7U7GGG5</accession>
<evidence type="ECO:0000256" key="4">
    <source>
        <dbReference type="ARBA" id="ARBA00006605"/>
    </source>
</evidence>
<feature type="binding site" evidence="15">
    <location>
        <position position="235"/>
    </location>
    <ligand>
        <name>[3Fe-4S] cluster</name>
        <dbReference type="ChEBI" id="CHEBI:21137"/>
    </ligand>
</feature>
<comment type="catalytic activity">
    <reaction evidence="14">
        <text>H2 + A = AH2</text>
        <dbReference type="Rhea" id="RHEA:12116"/>
        <dbReference type="ChEBI" id="CHEBI:13193"/>
        <dbReference type="ChEBI" id="CHEBI:17499"/>
        <dbReference type="ChEBI" id="CHEBI:18276"/>
        <dbReference type="EC" id="1.12.99.6"/>
    </reaction>
</comment>
<evidence type="ECO:0000313" key="19">
    <source>
        <dbReference type="Proteomes" id="UP000019184"/>
    </source>
</evidence>
<evidence type="ECO:0000256" key="11">
    <source>
        <dbReference type="ARBA" id="ARBA00023004"/>
    </source>
</evidence>
<keyword evidence="10 18" id="KW-0560">Oxidoreductase</keyword>
<reference evidence="18 19" key="1">
    <citation type="journal article" date="2014" name="ISME J.">
        <title>Candidatus Competibacter-lineage genomes retrieved from metagenomes reveal functional metabolic diversity.</title>
        <authorList>
            <person name="McIlroy S.J."/>
            <person name="Albertsen M."/>
            <person name="Andresen E.K."/>
            <person name="Saunders A.M."/>
            <person name="Kristiansen R."/>
            <person name="Stokholm-Bjerregaard M."/>
            <person name="Nielsen K.L."/>
            <person name="Nielsen P.H."/>
        </authorList>
    </citation>
    <scope>NUCLEOTIDE SEQUENCE [LARGE SCALE GENOMIC DNA]</scope>
    <source>
        <strain evidence="18 19">Run_B_J11</strain>
    </source>
</reference>
<evidence type="ECO:0000256" key="3">
    <source>
        <dbReference type="ARBA" id="ARBA00004196"/>
    </source>
</evidence>
<comment type="cofactor">
    <cofactor evidence="1">
        <name>[3Fe-4S] cluster</name>
        <dbReference type="ChEBI" id="CHEBI:21137"/>
    </cofactor>
</comment>
<dbReference type="InterPro" id="IPR001821">
    <property type="entry name" value="NiFe_hydrogenase_ssu"/>
</dbReference>
<feature type="domain" description="Cytochrome-c3 hydrogenase C-terminal" evidence="17">
    <location>
        <begin position="191"/>
        <end position="268"/>
    </location>
</feature>
<dbReference type="InterPro" id="IPR037148">
    <property type="entry name" value="NiFe-Hase_small_C_sf"/>
</dbReference>
<dbReference type="Proteomes" id="UP000019184">
    <property type="component" value="Unassembled WGS sequence"/>
</dbReference>
<dbReference type="PANTHER" id="PTHR30013">
    <property type="entry name" value="NIFE / NIFESE HYDROGENASE SMALL SUBUNIT FAMILY MEMBER"/>
    <property type="match status" value="1"/>
</dbReference>
<feature type="binding site" evidence="15">
    <location>
        <position position="159"/>
    </location>
    <ligand>
        <name>[4Fe-4S] cluster</name>
        <dbReference type="ChEBI" id="CHEBI:49883"/>
        <label>1</label>
    </ligand>
</feature>
<dbReference type="SUPFAM" id="SSF56770">
    <property type="entry name" value="HydA/Nqo6-like"/>
    <property type="match status" value="1"/>
</dbReference>
<comment type="subcellular location">
    <subcellularLocation>
        <location evidence="3">Cell envelope</location>
    </subcellularLocation>
</comment>
<dbReference type="Pfam" id="PF14720">
    <property type="entry name" value="NiFe_hyd_SSU_C"/>
    <property type="match status" value="1"/>
</dbReference>
<evidence type="ECO:0000256" key="9">
    <source>
        <dbReference type="ARBA" id="ARBA00022729"/>
    </source>
</evidence>
<comment type="subunit">
    <text evidence="5">Heterodimer of a large and a small subunit.</text>
</comment>
<dbReference type="EC" id="1.12.99.6" evidence="6"/>
<evidence type="ECO:0000256" key="6">
    <source>
        <dbReference type="ARBA" id="ARBA00012082"/>
    </source>
</evidence>
<keyword evidence="9" id="KW-0732">Signal</keyword>
<dbReference type="GO" id="GO:0046872">
    <property type="term" value="F:metal ion binding"/>
    <property type="evidence" value="ECO:0007669"/>
    <property type="project" value="UniProtKB-KW"/>
</dbReference>
<evidence type="ECO:0000256" key="10">
    <source>
        <dbReference type="ARBA" id="ARBA00023002"/>
    </source>
</evidence>
<proteinExistence type="inferred from homology"/>
<keyword evidence="12 15" id="KW-0411">Iron-sulfur</keyword>
<dbReference type="PRINTS" id="PR00614">
    <property type="entry name" value="NIHGNASESMLL"/>
</dbReference>
<feature type="binding site" evidence="15">
    <location>
        <position position="111"/>
    </location>
    <ligand>
        <name>[4Fe-4S] cluster</name>
        <dbReference type="ChEBI" id="CHEBI:49883"/>
        <label>1</label>
    </ligand>
</feature>
<feature type="binding site" evidence="15">
    <location>
        <position position="199"/>
    </location>
    <ligand>
        <name>[4Fe-4S] cluster</name>
        <dbReference type="ChEBI" id="CHEBI:49883"/>
        <label>2</label>
    </ligand>
</feature>
<keyword evidence="13 15" id="KW-0003">3Fe-4S</keyword>
<dbReference type="GO" id="GO:0051538">
    <property type="term" value="F:3 iron, 4 sulfur cluster binding"/>
    <property type="evidence" value="ECO:0007669"/>
    <property type="project" value="UniProtKB-KW"/>
</dbReference>
<feature type="binding site" evidence="15">
    <location>
        <position position="11"/>
    </location>
    <ligand>
        <name>[4Fe-4S] cluster</name>
        <dbReference type="ChEBI" id="CHEBI:49883"/>
        <label>1</label>
    </ligand>
</feature>
<dbReference type="GO" id="GO:0030313">
    <property type="term" value="C:cell envelope"/>
    <property type="evidence" value="ECO:0007669"/>
    <property type="project" value="UniProtKB-SubCell"/>
</dbReference>
<dbReference type="InterPro" id="IPR037024">
    <property type="entry name" value="NiFe_Hase_small_N_sf"/>
</dbReference>
<dbReference type="Pfam" id="PF01058">
    <property type="entry name" value="Oxidored_q6"/>
    <property type="match status" value="1"/>
</dbReference>
<evidence type="ECO:0000313" key="18">
    <source>
        <dbReference type="EMBL" id="CDH47463.1"/>
    </source>
</evidence>
<dbReference type="GO" id="GO:0051539">
    <property type="term" value="F:4 iron, 4 sulfur cluster binding"/>
    <property type="evidence" value="ECO:0007669"/>
    <property type="project" value="UniProtKB-KW"/>
</dbReference>
<gene>
    <name evidence="18" type="ORF">BN874_830016</name>
</gene>
<feature type="binding site" evidence="15">
    <location>
        <position position="219"/>
    </location>
    <ligand>
        <name>[4Fe-4S] cluster</name>
        <dbReference type="ChEBI" id="CHEBI:49883"/>
        <label>2</label>
    </ligand>
</feature>
<dbReference type="RefSeq" id="WP_034436495.1">
    <property type="nucleotide sequence ID" value="NZ_CBTK010000302.1"/>
</dbReference>
<dbReference type="GO" id="GO:0009375">
    <property type="term" value="C:ferredoxin hydrogenase complex"/>
    <property type="evidence" value="ECO:0007669"/>
    <property type="project" value="InterPro"/>
</dbReference>
<evidence type="ECO:0000256" key="15">
    <source>
        <dbReference type="PIRSR" id="PIRSR000310-1"/>
    </source>
</evidence>
<feature type="binding site" evidence="15">
    <location>
        <position position="196"/>
    </location>
    <ligand>
        <name>[4Fe-4S] cluster</name>
        <dbReference type="ChEBI" id="CHEBI:49883"/>
        <label>2</label>
    </ligand>
</feature>
<dbReference type="GO" id="GO:0009055">
    <property type="term" value="F:electron transfer activity"/>
    <property type="evidence" value="ECO:0007669"/>
    <property type="project" value="TreeGrafter"/>
</dbReference>
<evidence type="ECO:0000256" key="1">
    <source>
        <dbReference type="ARBA" id="ARBA00001927"/>
    </source>
</evidence>
<evidence type="ECO:0000256" key="12">
    <source>
        <dbReference type="ARBA" id="ARBA00023014"/>
    </source>
</evidence>
<dbReference type="AlphaFoldDB" id="A0A7U7GGG5"/>
<dbReference type="Gene3D" id="4.10.480.10">
    <property type="entry name" value="Cytochrome-c3 hydrogenase, C-terminal domain"/>
    <property type="match status" value="1"/>
</dbReference>
<name>A0A7U7GGG5_9GAMM</name>
<evidence type="ECO:0000259" key="16">
    <source>
        <dbReference type="Pfam" id="PF01058"/>
    </source>
</evidence>
<evidence type="ECO:0000256" key="13">
    <source>
        <dbReference type="ARBA" id="ARBA00023291"/>
    </source>
</evidence>
<dbReference type="OrthoDB" id="9766729at2"/>
<evidence type="ECO:0000256" key="7">
    <source>
        <dbReference type="ARBA" id="ARBA00022485"/>
    </source>
</evidence>
<dbReference type="PIRSF" id="PIRSF000310">
    <property type="entry name" value="NiFe_hyd_ssu"/>
    <property type="match status" value="1"/>
</dbReference>
<dbReference type="InterPro" id="IPR006137">
    <property type="entry name" value="NADH_UbQ_OxRdtase-like_20kDa"/>
</dbReference>
<feature type="binding site" evidence="15">
    <location>
        <position position="226"/>
    </location>
    <ligand>
        <name>[4Fe-4S] cluster</name>
        <dbReference type="ChEBI" id="CHEBI:49883"/>
        <label>2</label>
    </ligand>
</feature>
<dbReference type="GO" id="GO:0033748">
    <property type="term" value="F:hydrogenase (acceptor) activity"/>
    <property type="evidence" value="ECO:0007669"/>
    <property type="project" value="UniProtKB-EC"/>
</dbReference>
<sequence length="311" mass="33935">MRLLWMQAGACGGDTLSLLCADNPPLEQLVEEGLELLWQPSLSVGSTRRLERMITAITSGQTTLDILCVEGSLITGPRNTGLWDPLRGRGKKDVIAELAETATYVLAVGTCAAYGGVHAAAPNPADCLGMQFDKDSPGGLLPSTWRSRSGFPVINLAGCPTHPNAITKFLAFLLRGLPVTLDEWQRPSVFFTTTVHQGCTRNEYHEYDLEDVTLGGQGCMFFNVGCQGPLTLATCNQELWNGRSSKTRAGVPCFGCTSPQFPREGALFLTEKIGHIPLRLPLGVQRSHYMAYKDLAREAAPERLIRREMEP</sequence>
<evidence type="ECO:0000256" key="5">
    <source>
        <dbReference type="ARBA" id="ARBA00011771"/>
    </source>
</evidence>
<keyword evidence="7 15" id="KW-0004">4Fe-4S</keyword>
<evidence type="ECO:0000256" key="2">
    <source>
        <dbReference type="ARBA" id="ARBA00001966"/>
    </source>
</evidence>
<evidence type="ECO:0000259" key="17">
    <source>
        <dbReference type="Pfam" id="PF14720"/>
    </source>
</evidence>
<dbReference type="EMBL" id="CBTK010000302">
    <property type="protein sequence ID" value="CDH47463.1"/>
    <property type="molecule type" value="Genomic_DNA"/>
</dbReference>